<sequence>MTFQELQTGDYFRIPGISIGYVYRKTSDSHCSLNATNQPIRSHTLVKKLTGAELKEYFAQQMTAAEHKPKPVVRLKSRPAPSREKAGITKYGTIN</sequence>
<reference evidence="2" key="1">
    <citation type="submission" date="2021-05" db="EMBL/GenBank/DDBJ databases">
        <authorList>
            <person name="Pietrasiak N."/>
            <person name="Ward R."/>
            <person name="Stajich J.E."/>
            <person name="Kurbessoian T."/>
        </authorList>
    </citation>
    <scope>NUCLEOTIDE SEQUENCE</scope>
    <source>
        <strain evidence="2">JT2-VF2</strain>
    </source>
</reference>
<dbReference type="AlphaFoldDB" id="A0A951UJM2"/>
<comment type="caution">
    <text evidence="2">The sequence shown here is derived from an EMBL/GenBank/DDBJ whole genome shotgun (WGS) entry which is preliminary data.</text>
</comment>
<evidence type="ECO:0000256" key="1">
    <source>
        <dbReference type="SAM" id="MobiDB-lite"/>
    </source>
</evidence>
<dbReference type="EMBL" id="JAHHHN010000056">
    <property type="protein sequence ID" value="MBW4566028.1"/>
    <property type="molecule type" value="Genomic_DNA"/>
</dbReference>
<name>A0A951UJM2_9NOST</name>
<dbReference type="Proteomes" id="UP000715781">
    <property type="component" value="Unassembled WGS sequence"/>
</dbReference>
<reference evidence="2" key="2">
    <citation type="journal article" date="2022" name="Microbiol. Resour. Announc.">
        <title>Metagenome Sequencing to Explore Phylogenomics of Terrestrial Cyanobacteria.</title>
        <authorList>
            <person name="Ward R.D."/>
            <person name="Stajich J.E."/>
            <person name="Johansen J.R."/>
            <person name="Huntemann M."/>
            <person name="Clum A."/>
            <person name="Foster B."/>
            <person name="Foster B."/>
            <person name="Roux S."/>
            <person name="Palaniappan K."/>
            <person name="Varghese N."/>
            <person name="Mukherjee S."/>
            <person name="Reddy T.B.K."/>
            <person name="Daum C."/>
            <person name="Copeland A."/>
            <person name="Chen I.A."/>
            <person name="Ivanova N.N."/>
            <person name="Kyrpides N.C."/>
            <person name="Shapiro N."/>
            <person name="Eloe-Fadrosh E.A."/>
            <person name="Pietrasiak N."/>
        </authorList>
    </citation>
    <scope>NUCLEOTIDE SEQUENCE</scope>
    <source>
        <strain evidence="2">JT2-VF2</strain>
    </source>
</reference>
<organism evidence="2 3">
    <name type="scientific">Mojavia pulchra JT2-VF2</name>
    <dbReference type="NCBI Taxonomy" id="287848"/>
    <lineage>
        <taxon>Bacteria</taxon>
        <taxon>Bacillati</taxon>
        <taxon>Cyanobacteriota</taxon>
        <taxon>Cyanophyceae</taxon>
        <taxon>Nostocales</taxon>
        <taxon>Nostocaceae</taxon>
    </lineage>
</organism>
<protein>
    <submittedName>
        <fullName evidence="2">Uncharacterized protein</fullName>
    </submittedName>
</protein>
<proteinExistence type="predicted"/>
<accession>A0A951UJM2</accession>
<gene>
    <name evidence="2" type="ORF">KME32_34115</name>
</gene>
<evidence type="ECO:0000313" key="3">
    <source>
        <dbReference type="Proteomes" id="UP000715781"/>
    </source>
</evidence>
<evidence type="ECO:0000313" key="2">
    <source>
        <dbReference type="EMBL" id="MBW4566028.1"/>
    </source>
</evidence>
<feature type="region of interest" description="Disordered" evidence="1">
    <location>
        <begin position="68"/>
        <end position="95"/>
    </location>
</feature>